<comment type="caution">
    <text evidence="1">The sequence shown here is derived from an EMBL/GenBank/DDBJ whole genome shotgun (WGS) entry which is preliminary data.</text>
</comment>
<accession>A0ABV5V9H4</accession>
<dbReference type="RefSeq" id="WP_247463865.1">
    <property type="nucleotide sequence ID" value="NZ_JBHMAR010000003.1"/>
</dbReference>
<keyword evidence="2" id="KW-1185">Reference proteome</keyword>
<gene>
    <name evidence="1" type="ORF">ACFFRO_04885</name>
</gene>
<proteinExistence type="predicted"/>
<reference evidence="1 2" key="1">
    <citation type="submission" date="2024-09" db="EMBL/GenBank/DDBJ databases">
        <authorList>
            <person name="Sun Q."/>
            <person name="Mori K."/>
        </authorList>
    </citation>
    <scope>NUCLEOTIDE SEQUENCE [LARGE SCALE GENOMIC DNA]</scope>
    <source>
        <strain evidence="1 2">JCM 10918</strain>
    </source>
</reference>
<name>A0ABV5V9H4_9ACTN</name>
<evidence type="ECO:0000313" key="2">
    <source>
        <dbReference type="Proteomes" id="UP001589703"/>
    </source>
</evidence>
<dbReference type="EMBL" id="JBHMAR010000003">
    <property type="protein sequence ID" value="MFB9734478.1"/>
    <property type="molecule type" value="Genomic_DNA"/>
</dbReference>
<protein>
    <submittedName>
        <fullName evidence="1">Uncharacterized protein</fullName>
    </submittedName>
</protein>
<dbReference type="Proteomes" id="UP001589703">
    <property type="component" value="Unassembled WGS sequence"/>
</dbReference>
<evidence type="ECO:0000313" key="1">
    <source>
        <dbReference type="EMBL" id="MFB9734478.1"/>
    </source>
</evidence>
<organism evidence="1 2">
    <name type="scientific">Streptomyces thermocoprophilus</name>
    <dbReference type="NCBI Taxonomy" id="78356"/>
    <lineage>
        <taxon>Bacteria</taxon>
        <taxon>Bacillati</taxon>
        <taxon>Actinomycetota</taxon>
        <taxon>Actinomycetes</taxon>
        <taxon>Kitasatosporales</taxon>
        <taxon>Streptomycetaceae</taxon>
        <taxon>Streptomyces</taxon>
    </lineage>
</organism>
<sequence length="62" mass="7063">MDESDHSFLRLSGRELNSLCFAVLRAKSKEQVRQILRTFELSDADFVGSFPDLAKHVLLLPD</sequence>